<organism evidence="9">
    <name type="scientific">uncultured Caudovirales phage</name>
    <dbReference type="NCBI Taxonomy" id="2100421"/>
    <lineage>
        <taxon>Viruses</taxon>
        <taxon>Duplodnaviria</taxon>
        <taxon>Heunggongvirae</taxon>
        <taxon>Uroviricota</taxon>
        <taxon>Caudoviricetes</taxon>
        <taxon>Peduoviridae</taxon>
        <taxon>Maltschvirus</taxon>
        <taxon>Maltschvirus maltsch</taxon>
    </lineage>
</organism>
<keyword evidence="2" id="KW-0949">S-adenosyl-L-methionine</keyword>
<evidence type="ECO:0000259" key="8">
    <source>
        <dbReference type="Pfam" id="PF04055"/>
    </source>
</evidence>
<gene>
    <name evidence="9" type="ORF">UFOVP755_14</name>
</gene>
<dbReference type="Gene3D" id="3.20.20.70">
    <property type="entry name" value="Aldolase class I"/>
    <property type="match status" value="1"/>
</dbReference>
<name>A0A6J7XAD0_9CAUD</name>
<dbReference type="InterPro" id="IPR024924">
    <property type="entry name" value="7-CO-7-deazaguanine_synth-like"/>
</dbReference>
<keyword evidence="5" id="KW-0408">Iron</keyword>
<dbReference type="Pfam" id="PF04055">
    <property type="entry name" value="Radical_SAM"/>
    <property type="match status" value="1"/>
</dbReference>
<dbReference type="EMBL" id="LR798356">
    <property type="protein sequence ID" value="CAB5225872.1"/>
    <property type="molecule type" value="Genomic_DNA"/>
</dbReference>
<dbReference type="GO" id="GO:0051539">
    <property type="term" value="F:4 iron, 4 sulfur cluster binding"/>
    <property type="evidence" value="ECO:0007669"/>
    <property type="project" value="UniProtKB-KW"/>
</dbReference>
<dbReference type="InterPro" id="IPR007197">
    <property type="entry name" value="rSAM"/>
</dbReference>
<dbReference type="HAMAP" id="MF_00917">
    <property type="entry name" value="QueE"/>
    <property type="match status" value="1"/>
</dbReference>
<dbReference type="SUPFAM" id="SSF102114">
    <property type="entry name" value="Radical SAM enzymes"/>
    <property type="match status" value="1"/>
</dbReference>
<evidence type="ECO:0000256" key="1">
    <source>
        <dbReference type="ARBA" id="ARBA00022485"/>
    </source>
</evidence>
<evidence type="ECO:0000256" key="3">
    <source>
        <dbReference type="ARBA" id="ARBA00022723"/>
    </source>
</evidence>
<dbReference type="CDD" id="cd01335">
    <property type="entry name" value="Radical_SAM"/>
    <property type="match status" value="1"/>
</dbReference>
<proteinExistence type="inferred from homology"/>
<dbReference type="InterPro" id="IPR013785">
    <property type="entry name" value="Aldolase_TIM"/>
</dbReference>
<evidence type="ECO:0000256" key="2">
    <source>
        <dbReference type="ARBA" id="ARBA00022691"/>
    </source>
</evidence>
<evidence type="ECO:0000313" key="9">
    <source>
        <dbReference type="EMBL" id="CAB5225872.1"/>
    </source>
</evidence>
<evidence type="ECO:0000256" key="6">
    <source>
        <dbReference type="ARBA" id="ARBA00023014"/>
    </source>
</evidence>
<dbReference type="InterPro" id="IPR058240">
    <property type="entry name" value="rSAM_sf"/>
</dbReference>
<dbReference type="GO" id="GO:0016829">
    <property type="term" value="F:lyase activity"/>
    <property type="evidence" value="ECO:0007669"/>
    <property type="project" value="UniProtKB-KW"/>
</dbReference>
<evidence type="ECO:0000256" key="5">
    <source>
        <dbReference type="ARBA" id="ARBA00023004"/>
    </source>
</evidence>
<dbReference type="GO" id="GO:0046872">
    <property type="term" value="F:metal ion binding"/>
    <property type="evidence" value="ECO:0007669"/>
    <property type="project" value="UniProtKB-KW"/>
</dbReference>
<reference evidence="9" key="1">
    <citation type="submission" date="2020-05" db="EMBL/GenBank/DDBJ databases">
        <authorList>
            <person name="Chiriac C."/>
            <person name="Salcher M."/>
            <person name="Ghai R."/>
            <person name="Kavagutti S V."/>
        </authorList>
    </citation>
    <scope>NUCLEOTIDE SEQUENCE</scope>
</reference>
<evidence type="ECO:0000256" key="4">
    <source>
        <dbReference type="ARBA" id="ARBA00022842"/>
    </source>
</evidence>
<accession>A0A6J7XAD0</accession>
<dbReference type="PANTHER" id="PTHR42836">
    <property type="entry name" value="7-CARBOXY-7-DEAZAGUANINE SYNTHASE"/>
    <property type="match status" value="1"/>
</dbReference>
<keyword evidence="6" id="KW-0411">Iron-sulfur</keyword>
<protein>
    <submittedName>
        <fullName evidence="9">NrdG Organic radical activating enzymes</fullName>
    </submittedName>
</protein>
<evidence type="ECO:0000256" key="7">
    <source>
        <dbReference type="ARBA" id="ARBA00023239"/>
    </source>
</evidence>
<keyword evidence="3" id="KW-0479">Metal-binding</keyword>
<feature type="domain" description="Radical SAM core" evidence="8">
    <location>
        <begin position="55"/>
        <end position="141"/>
    </location>
</feature>
<keyword evidence="4" id="KW-0460">Magnesium</keyword>
<keyword evidence="1" id="KW-0004">4Fe-4S</keyword>
<keyword evidence="7" id="KW-0456">Lyase</keyword>
<dbReference type="PANTHER" id="PTHR42836:SF1">
    <property type="entry name" value="7-CARBOXY-7-DEAZAGUANINE SYNTHASE"/>
    <property type="match status" value="1"/>
</dbReference>
<sequence>MTKEKTYKIVEMYETIQGEGFWSGHSIFIIRFKGCNVWTGKESDRHKAKAMCGLWCDTNFVDTKKEKKGGTYTLDELEEYVLTNVSPERTPIILLTGGEPMLQVDAELITSFIDMDFRVHIETNGSQSVEEVLKVLNENPPFMISTVWVTVSPKPPLPLHESVFELPPFAVELKCVLDKQMDLHAYDDLECNARYIQPVEIDGKTNLQQCIDFVMNNGNRFALTTQAHKVWKIE</sequence>